<protein>
    <submittedName>
        <fullName evidence="10">Cation:proton antiporter</fullName>
    </submittedName>
</protein>
<keyword evidence="4" id="KW-0630">Potassium</keyword>
<organism evidence="10 11">
    <name type="scientific">Nannocystis bainbridge</name>
    <dbReference type="NCBI Taxonomy" id="2995303"/>
    <lineage>
        <taxon>Bacteria</taxon>
        <taxon>Pseudomonadati</taxon>
        <taxon>Myxococcota</taxon>
        <taxon>Polyangia</taxon>
        <taxon>Nannocystales</taxon>
        <taxon>Nannocystaceae</taxon>
        <taxon>Nannocystis</taxon>
    </lineage>
</organism>
<feature type="domain" description="RCK C-terminal" evidence="9">
    <location>
        <begin position="615"/>
        <end position="700"/>
    </location>
</feature>
<dbReference type="Pfam" id="PF00999">
    <property type="entry name" value="Na_H_Exchanger"/>
    <property type="match status" value="1"/>
</dbReference>
<keyword evidence="5 8" id="KW-0812">Transmembrane</keyword>
<evidence type="ECO:0000259" key="9">
    <source>
        <dbReference type="PROSITE" id="PS51202"/>
    </source>
</evidence>
<keyword evidence="6 8" id="KW-1133">Transmembrane helix</keyword>
<evidence type="ECO:0000256" key="4">
    <source>
        <dbReference type="ARBA" id="ARBA00022538"/>
    </source>
</evidence>
<feature type="transmembrane region" description="Helical" evidence="8">
    <location>
        <begin position="336"/>
        <end position="356"/>
    </location>
</feature>
<proteinExistence type="inferred from homology"/>
<feature type="transmembrane region" description="Helical" evidence="8">
    <location>
        <begin position="155"/>
        <end position="175"/>
    </location>
</feature>
<feature type="transmembrane region" description="Helical" evidence="8">
    <location>
        <begin position="362"/>
        <end position="382"/>
    </location>
</feature>
<dbReference type="InterPro" id="IPR038770">
    <property type="entry name" value="Na+/solute_symporter_sf"/>
</dbReference>
<evidence type="ECO:0000256" key="2">
    <source>
        <dbReference type="ARBA" id="ARBA00005551"/>
    </source>
</evidence>
<feature type="transmembrane region" description="Helical" evidence="8">
    <location>
        <begin position="93"/>
        <end position="113"/>
    </location>
</feature>
<evidence type="ECO:0000256" key="6">
    <source>
        <dbReference type="ARBA" id="ARBA00022989"/>
    </source>
</evidence>
<evidence type="ECO:0000256" key="5">
    <source>
        <dbReference type="ARBA" id="ARBA00022692"/>
    </source>
</evidence>
<evidence type="ECO:0000256" key="1">
    <source>
        <dbReference type="ARBA" id="ARBA00004141"/>
    </source>
</evidence>
<dbReference type="Gene3D" id="1.20.1530.20">
    <property type="match status" value="1"/>
</dbReference>
<evidence type="ECO:0000313" key="10">
    <source>
        <dbReference type="EMBL" id="MDC0718789.1"/>
    </source>
</evidence>
<evidence type="ECO:0000256" key="7">
    <source>
        <dbReference type="ARBA" id="ARBA00023136"/>
    </source>
</evidence>
<keyword evidence="7 8" id="KW-0472">Membrane</keyword>
<keyword evidence="11" id="KW-1185">Reference proteome</keyword>
<dbReference type="SUPFAM" id="SSF116726">
    <property type="entry name" value="TrkA C-terminal domain-like"/>
    <property type="match status" value="1"/>
</dbReference>
<feature type="transmembrane region" description="Helical" evidence="8">
    <location>
        <begin position="125"/>
        <end position="143"/>
    </location>
</feature>
<feature type="transmembrane region" description="Helical" evidence="8">
    <location>
        <begin position="431"/>
        <end position="448"/>
    </location>
</feature>
<feature type="transmembrane region" description="Helical" evidence="8">
    <location>
        <begin position="36"/>
        <end position="57"/>
    </location>
</feature>
<evidence type="ECO:0000256" key="8">
    <source>
        <dbReference type="SAM" id="Phobius"/>
    </source>
</evidence>
<dbReference type="PANTHER" id="PTHR42751:SF3">
    <property type="entry name" value="SODIUM_GLUTAMATE SYMPORTER"/>
    <property type="match status" value="1"/>
</dbReference>
<evidence type="ECO:0000256" key="3">
    <source>
        <dbReference type="ARBA" id="ARBA00022448"/>
    </source>
</evidence>
<accession>A0ABT5DYZ0</accession>
<dbReference type="Proteomes" id="UP001221686">
    <property type="component" value="Unassembled WGS sequence"/>
</dbReference>
<dbReference type="InterPro" id="IPR036721">
    <property type="entry name" value="RCK_C_sf"/>
</dbReference>
<feature type="transmembrane region" description="Helical" evidence="8">
    <location>
        <begin position="525"/>
        <end position="550"/>
    </location>
</feature>
<gene>
    <name evidence="10" type="ORF">POL25_17935</name>
</gene>
<dbReference type="RefSeq" id="WP_272087299.1">
    <property type="nucleotide sequence ID" value="NZ_JAQNDL010000002.1"/>
</dbReference>
<sequence length="713" mass="75143">MSAAAGFADHLRDLSIVLSTAAVTSLISQRLKQPPVLGYLLAGILLGPHVPGIVLGGEGGAELTHSLSELGVILLMFTIGLEFNLRKIARIGLVAGFTAVVEVGLMLSLGFVAARLLGFTPIESLFVGACAGISSTMLVAKAFEEQKLKGGFAEVVFGILVFEDIIAILLLAVLTAVSSGEGLTTGEFALEIGKLLGFLLALLAIGLLVVPRFIRGVVRLSRSETTLIAGIAVCFTMATLAAEAGYSVALGAFLAGMLVSESGEGGKVEHLVQPLRDIFAAIFFIAVGLSINPMDVATHWLPVLVLTALVLVGKTFGVALGAFLTGNGIKHSVRSGMSLAQIGEFSFIIAGLGIARGATGSFIYPVAVAVSLLTSLTTPWMVRNSERVADAVDRRLPARLQTFVTFYETWIEQLKSARGTVSTWQRIRRTIILLGVDAALLIASLAGARLVQKRVVEALHDRFTLPEWLVGPAFTGVTLVVAAIFFVGVIRQSVNLANILARIVMPERPNDGTSRPDLGAAPRNLIIVVFQLALGLAVGLPLVAITQPFVPPGSTFAVFALIILALAVNAWRSIKNLQGHVRAGAELVVEMLGRQSRRAAESHHGSPAIIEPPEPTVEEILPGLPGMTAVQIVETSAGLGRSLSQLNLRLRTGVAILTIHRPDGTEVPQPITRHKLALGEVVTFAGGREAVEQATEILQKGPAVDPKFLSYAG</sequence>
<reference evidence="10 11" key="1">
    <citation type="submission" date="2022-11" db="EMBL/GenBank/DDBJ databases">
        <title>Minimal conservation of predation-associated metabolite biosynthetic gene clusters underscores biosynthetic potential of Myxococcota including descriptions for ten novel species: Archangium lansinium sp. nov., Myxococcus landrumus sp. nov., Nannocystis bai.</title>
        <authorList>
            <person name="Ahearne A."/>
            <person name="Stevens C."/>
            <person name="Dowd S."/>
        </authorList>
    </citation>
    <scope>NUCLEOTIDE SEQUENCE [LARGE SCALE GENOMIC DNA]</scope>
    <source>
        <strain evidence="10 11">BB15-2</strain>
    </source>
</reference>
<keyword evidence="4" id="KW-0633">Potassium transport</keyword>
<comment type="subcellular location">
    <subcellularLocation>
        <location evidence="1">Membrane</location>
        <topology evidence="1">Multi-pass membrane protein</topology>
    </subcellularLocation>
</comment>
<keyword evidence="3" id="KW-0813">Transport</keyword>
<dbReference type="EMBL" id="JAQNDL010000002">
    <property type="protein sequence ID" value="MDC0718789.1"/>
    <property type="molecule type" value="Genomic_DNA"/>
</dbReference>
<feature type="transmembrane region" description="Helical" evidence="8">
    <location>
        <begin position="63"/>
        <end position="81"/>
    </location>
</feature>
<feature type="transmembrane region" description="Helical" evidence="8">
    <location>
        <begin position="556"/>
        <end position="574"/>
    </location>
</feature>
<evidence type="ECO:0000313" key="11">
    <source>
        <dbReference type="Proteomes" id="UP001221686"/>
    </source>
</evidence>
<dbReference type="Gene3D" id="3.30.70.1450">
    <property type="entry name" value="Regulator of K+ conductance, C-terminal domain"/>
    <property type="match status" value="1"/>
</dbReference>
<feature type="transmembrane region" description="Helical" evidence="8">
    <location>
        <begin position="195"/>
        <end position="214"/>
    </location>
</feature>
<dbReference type="InterPro" id="IPR006153">
    <property type="entry name" value="Cation/H_exchanger_TM"/>
</dbReference>
<comment type="caution">
    <text evidence="10">The sequence shown here is derived from an EMBL/GenBank/DDBJ whole genome shotgun (WGS) entry which is preliminary data.</text>
</comment>
<dbReference type="PROSITE" id="PS51202">
    <property type="entry name" value="RCK_C"/>
    <property type="match status" value="1"/>
</dbReference>
<dbReference type="InterPro" id="IPR006037">
    <property type="entry name" value="RCK_C"/>
</dbReference>
<comment type="similarity">
    <text evidence="2">Belongs to the monovalent cation:proton antiporter 2 (CPA2) transporter (TC 2.A.37) family.</text>
</comment>
<dbReference type="Pfam" id="PF02080">
    <property type="entry name" value="TrkA_C"/>
    <property type="match status" value="1"/>
</dbReference>
<dbReference type="PANTHER" id="PTHR42751">
    <property type="entry name" value="SODIUM/HYDROGEN EXCHANGER FAMILY/TRKA DOMAIN PROTEIN"/>
    <property type="match status" value="1"/>
</dbReference>
<keyword evidence="4" id="KW-0406">Ion transport</keyword>
<feature type="transmembrane region" description="Helical" evidence="8">
    <location>
        <begin position="226"/>
        <end position="242"/>
    </location>
</feature>
<feature type="transmembrane region" description="Helical" evidence="8">
    <location>
        <begin position="468"/>
        <end position="490"/>
    </location>
</feature>
<feature type="transmembrane region" description="Helical" evidence="8">
    <location>
        <begin position="300"/>
        <end position="324"/>
    </location>
</feature>
<name>A0ABT5DYZ0_9BACT</name>